<reference evidence="1 2" key="2">
    <citation type="journal article" date="2017" name="Nature">
        <title>The Apostasia genome and the evolution of orchids.</title>
        <authorList>
            <person name="Zhang G.Q."/>
            <person name="Liu K.W."/>
            <person name="Li Z."/>
            <person name="Lohaus R."/>
            <person name="Hsiao Y.Y."/>
            <person name="Niu S.C."/>
            <person name="Wang J.Y."/>
            <person name="Lin Y.C."/>
            <person name="Xu Q."/>
            <person name="Chen L.J."/>
            <person name="Yoshida K."/>
            <person name="Fujiwara S."/>
            <person name="Wang Z.W."/>
            <person name="Zhang Y.Q."/>
            <person name="Mitsuda N."/>
            <person name="Wang M."/>
            <person name="Liu G.H."/>
            <person name="Pecoraro L."/>
            <person name="Huang H.X."/>
            <person name="Xiao X.J."/>
            <person name="Lin M."/>
            <person name="Wu X.Y."/>
            <person name="Wu W.L."/>
            <person name="Chen Y.Y."/>
            <person name="Chang S.B."/>
            <person name="Sakamoto S."/>
            <person name="Ohme-Takagi M."/>
            <person name="Yagi M."/>
            <person name="Zeng S.J."/>
            <person name="Shen C.Y."/>
            <person name="Yeh C.M."/>
            <person name="Luo Y.B."/>
            <person name="Tsai W.C."/>
            <person name="Van de Peer Y."/>
            <person name="Liu Z.J."/>
        </authorList>
    </citation>
    <scope>NUCLEOTIDE SEQUENCE [LARGE SCALE GENOMIC DNA]</scope>
    <source>
        <tissue evidence="1">The whole plant</tissue>
    </source>
</reference>
<protein>
    <submittedName>
        <fullName evidence="1">Uncharacterized protein</fullName>
    </submittedName>
</protein>
<proteinExistence type="predicted"/>
<keyword evidence="2" id="KW-1185">Reference proteome</keyword>
<dbReference type="AlphaFoldDB" id="A0A2I0WN33"/>
<name>A0A2I0WN33_9ASPA</name>
<sequence>MKLRRCPVFGFGRGFDNDHLLFNIQRYQIIPQKGTKTCDGFSVCRVCSTFRICICAELKSTVDKRKTIMLCSLNIPE</sequence>
<reference evidence="1 2" key="1">
    <citation type="journal article" date="2016" name="Sci. Rep.">
        <title>The Dendrobium catenatum Lindl. genome sequence provides insights into polysaccharide synthase, floral development and adaptive evolution.</title>
        <authorList>
            <person name="Zhang G.Q."/>
            <person name="Xu Q."/>
            <person name="Bian C."/>
            <person name="Tsai W.C."/>
            <person name="Yeh C.M."/>
            <person name="Liu K.W."/>
            <person name="Yoshida K."/>
            <person name="Zhang L.S."/>
            <person name="Chang S.B."/>
            <person name="Chen F."/>
            <person name="Shi Y."/>
            <person name="Su Y.Y."/>
            <person name="Zhang Y.Q."/>
            <person name="Chen L.J."/>
            <person name="Yin Y."/>
            <person name="Lin M."/>
            <person name="Huang H."/>
            <person name="Deng H."/>
            <person name="Wang Z.W."/>
            <person name="Zhu S.L."/>
            <person name="Zhao X."/>
            <person name="Deng C."/>
            <person name="Niu S.C."/>
            <person name="Huang J."/>
            <person name="Wang M."/>
            <person name="Liu G.H."/>
            <person name="Yang H.J."/>
            <person name="Xiao X.J."/>
            <person name="Hsiao Y.Y."/>
            <person name="Wu W.L."/>
            <person name="Chen Y.Y."/>
            <person name="Mitsuda N."/>
            <person name="Ohme-Takagi M."/>
            <person name="Luo Y.B."/>
            <person name="Van de Peer Y."/>
            <person name="Liu Z.J."/>
        </authorList>
    </citation>
    <scope>NUCLEOTIDE SEQUENCE [LARGE SCALE GENOMIC DNA]</scope>
    <source>
        <tissue evidence="1">The whole plant</tissue>
    </source>
</reference>
<evidence type="ECO:0000313" key="2">
    <source>
        <dbReference type="Proteomes" id="UP000233837"/>
    </source>
</evidence>
<organism evidence="1 2">
    <name type="scientific">Dendrobium catenatum</name>
    <dbReference type="NCBI Taxonomy" id="906689"/>
    <lineage>
        <taxon>Eukaryota</taxon>
        <taxon>Viridiplantae</taxon>
        <taxon>Streptophyta</taxon>
        <taxon>Embryophyta</taxon>
        <taxon>Tracheophyta</taxon>
        <taxon>Spermatophyta</taxon>
        <taxon>Magnoliopsida</taxon>
        <taxon>Liliopsida</taxon>
        <taxon>Asparagales</taxon>
        <taxon>Orchidaceae</taxon>
        <taxon>Epidendroideae</taxon>
        <taxon>Malaxideae</taxon>
        <taxon>Dendrobiinae</taxon>
        <taxon>Dendrobium</taxon>
    </lineage>
</organism>
<evidence type="ECO:0000313" key="1">
    <source>
        <dbReference type="EMBL" id="PKU77063.1"/>
    </source>
</evidence>
<dbReference type="EMBL" id="KZ502537">
    <property type="protein sequence ID" value="PKU77063.1"/>
    <property type="molecule type" value="Genomic_DNA"/>
</dbReference>
<accession>A0A2I0WN33</accession>
<dbReference type="Proteomes" id="UP000233837">
    <property type="component" value="Unassembled WGS sequence"/>
</dbReference>
<gene>
    <name evidence="1" type="ORF">MA16_Dca001669</name>
</gene>